<dbReference type="Proteomes" id="UP000663842">
    <property type="component" value="Unassembled WGS sequence"/>
</dbReference>
<accession>A0A820GF19</accession>
<dbReference type="EMBL" id="CAJOBH010245808">
    <property type="protein sequence ID" value="CAF5124427.1"/>
    <property type="molecule type" value="Genomic_DNA"/>
</dbReference>
<dbReference type="EMBL" id="CAJOBF010009418">
    <property type="protein sequence ID" value="CAF4274605.1"/>
    <property type="molecule type" value="Genomic_DNA"/>
</dbReference>
<dbReference type="AlphaFoldDB" id="A0A820GF19"/>
<organism evidence="1 3">
    <name type="scientific">Rotaria magnacalcarata</name>
    <dbReference type="NCBI Taxonomy" id="392030"/>
    <lineage>
        <taxon>Eukaryota</taxon>
        <taxon>Metazoa</taxon>
        <taxon>Spiralia</taxon>
        <taxon>Gnathifera</taxon>
        <taxon>Rotifera</taxon>
        <taxon>Eurotatoria</taxon>
        <taxon>Bdelloidea</taxon>
        <taxon>Philodinida</taxon>
        <taxon>Philodinidae</taxon>
        <taxon>Rotaria</taxon>
    </lineage>
</organism>
<dbReference type="Gene3D" id="3.40.50.150">
    <property type="entry name" value="Vaccinia Virus protein VP39"/>
    <property type="match status" value="1"/>
</dbReference>
<evidence type="ECO:0000313" key="2">
    <source>
        <dbReference type="EMBL" id="CAF5124427.1"/>
    </source>
</evidence>
<dbReference type="InterPro" id="IPR029063">
    <property type="entry name" value="SAM-dependent_MTases_sf"/>
</dbReference>
<evidence type="ECO:0000313" key="1">
    <source>
        <dbReference type="EMBL" id="CAF4274605.1"/>
    </source>
</evidence>
<comment type="caution">
    <text evidence="1">The sequence shown here is derived from an EMBL/GenBank/DDBJ whole genome shotgun (WGS) entry which is preliminary data.</text>
</comment>
<evidence type="ECO:0000313" key="3">
    <source>
        <dbReference type="Proteomes" id="UP000663842"/>
    </source>
</evidence>
<dbReference type="SUPFAM" id="SSF53335">
    <property type="entry name" value="S-adenosyl-L-methionine-dependent methyltransferases"/>
    <property type="match status" value="1"/>
</dbReference>
<sequence length="115" mass="13208">MALTYNKKTVVSTVECYDAWSNTYDSDGNILQLLDDIVFEEIAQPLLNYIHKSNMRPICCELGCGTGRNTMKLLSSGWFVVSIEINIGYNNLTLGYSDFLPFILIIYWQLVHIFR</sequence>
<reference evidence="1" key="1">
    <citation type="submission" date="2021-02" db="EMBL/GenBank/DDBJ databases">
        <authorList>
            <person name="Nowell W R."/>
        </authorList>
    </citation>
    <scope>NUCLEOTIDE SEQUENCE</scope>
</reference>
<dbReference type="Proteomes" id="UP000681967">
    <property type="component" value="Unassembled WGS sequence"/>
</dbReference>
<name>A0A820GF19_9BILA</name>
<protein>
    <submittedName>
        <fullName evidence="1">Uncharacterized protein</fullName>
    </submittedName>
</protein>
<proteinExistence type="predicted"/>
<gene>
    <name evidence="2" type="ORF">BYL167_LOCUS67549</name>
    <name evidence="1" type="ORF">UXM345_LOCUS32007</name>
</gene>